<evidence type="ECO:0000313" key="3">
    <source>
        <dbReference type="EMBL" id="ADC47904.1"/>
    </source>
</evidence>
<dbReference type="EMBL" id="CP001719">
    <property type="protein sequence ID" value="ADC47904.1"/>
    <property type="molecule type" value="Genomic_DNA"/>
</dbReference>
<dbReference type="InterPro" id="IPR012334">
    <property type="entry name" value="Pectin_lyas_fold"/>
</dbReference>
<evidence type="ECO:0000313" key="4">
    <source>
        <dbReference type="Proteomes" id="UP000008680"/>
    </source>
</evidence>
<feature type="region of interest" description="Disordered" evidence="1">
    <location>
        <begin position="1259"/>
        <end position="1312"/>
    </location>
</feature>
<keyword evidence="4" id="KW-1185">Reference proteome</keyword>
<dbReference type="InterPro" id="IPR011050">
    <property type="entry name" value="Pectin_lyase_fold/virulence"/>
</dbReference>
<dbReference type="Pfam" id="PF13229">
    <property type="entry name" value="Beta_helix"/>
    <property type="match status" value="1"/>
</dbReference>
<sequence>MDFKKAIPLFALLLLILFIIGSSSAASSDLSSSPADNENLEIDSFDSNEDLTVNTNTNYIESGNNLEIDYKSNSKESVNATNDIKEETVDYNEDISVEKNNLKSSKLSSVYKITESNYSNYFNKSGNILSNVNPGDTLDFSGSFNNKDFKIDIPLTVTSSDGAQFIDCSFKFNKGSDGSNISNLNINSSRLQSPLIYLDSVSNMNVFNNNLFSCASKSYALCFSNVSYSSAYHNTLQTTAFVVGWGHPSAFVLAGANNLNISSNNVIVNDSNGIYFTTYVGDTISANLINENNYIFNNTVHSVRGVEWAVDENGTTPLPSSFCYAIQVMGSGNKLLNNTVYNAYRGISASGSNSVVAGNVVYDIKGNYYSGNTKDDGGDYGINVGPNSIVENNTIYNSHFNKNSGVAISVGSNTTVRYNNITNINGTGADLSKNFIEFSHNRIDNVSDNGIRVKGQYGNTNISDNFINSTDSSITLLRSSKDKYPSRINIENNDFYTDVSPIYYLEGYIGKLTAKDNTLNGSSISDISIDVPSSSETKVSINSTKIDFNESVLIMPTVSAYGLSLEGLVDIIVNSQKIATVPIGSNYTFTPTEAGSFSINANFTGNEEYKPSESAVLILTVTPKETTTSIIISPSTVELNDTVVISPFVRYNGTLLEGFVDILLDGEKLDTVEIGSDYSYVPNSSGSFYISASFSGGNGYGASVSDMLILTVNESSSIEDPDDPTNLTVSSILISPNTVEVNDTVLISPFVRCNGTLLEGLVDILIDGEKLDSVVIGSDYAYVPSTAGTFNISASYAGGNGYEPSVSDIVVLTVNEKQIIDNGTDNNGTDNNGTDTNGTGTNGTDTNGTDNNGTDTNGTDTNGTENNGTDTDQIKIIINDDNYSDYFDNGYPIDLDVDGNYTLIIDSLNNKDIIIPSGFNINIIGKEGSGTINNGTIQLGDGTDEVGDVKISNLTFNNYNKDAIVINEIAYDLTVENNKIIINTEASPGNLYFSVYGINAKGYVDSLAVRDNDIFLNGSAPYLYGVSLGGYGAIANPQNIFVQNNTININSTASMGMAEGIYLDNPINAAVLDNKINIESINDVYVYGMQIADSAFSAIGEGKTGVKSPYDIMIESNDLNLKSKYMVYGITILDYGCDGSLNELGQPMTNMMDLDTTIQNNNLVADSEKAVMGIVGKTYNMSVLCNNLSVIGGSIEGVASHDALGVDNYALGVQYSGKDYTVLVKDNTVSTNVLAEYLNNKDYEAYVSFVNNTIYHIDGPSSGNDTPENGTGDNGTNTNGTDINGTDTNGTDNNGTNNGTNGTNGTDTNNTDNITKRTVKDLQELIDNATSGSVVDLGNFEYLDVSNIDISKDISIVGNNTVIRTAGDGKPVFNIKEGLSSVSISGIEFMANNGDVLIRAKAVNSTSRLAIETPEINIINNTVIKSDDGVVAESVTVLELDSSRCILAPTNDIKVSNNTLEIGMNPFNFVVESVINAADVNVPVGGDLQSKVKSVIHYEDMDTVAVAKADGRVGKYFEVNLTDSDGNPLSGKFVQIGFNGAVYNRTTNETGGVRLQINLGYKGTYTFAISYLGDENYNGSFVVAKIKVSTQNTKITSSSKTYKASAKTKTLTATLKSSVNGNLISGKKLTFTVNGKSYTATTNSKGVASVKVSLSSKKTYSFTVKYAGDDTYSSSSASGKLTIK</sequence>
<dbReference type="eggNOG" id="arCOG02487">
    <property type="taxonomic scope" value="Archaea"/>
</dbReference>
<feature type="compositionally biased region" description="Low complexity" evidence="1">
    <location>
        <begin position="1269"/>
        <end position="1312"/>
    </location>
</feature>
<dbReference type="OrthoDB" id="78237at2157"/>
<dbReference type="HOGENOM" id="CLU_241365_0_0_2"/>
<protein>
    <submittedName>
        <fullName evidence="3">Adhesin-like protein</fullName>
    </submittedName>
</protein>
<name>D3E0T0_METRM</name>
<accession>D3E0T0</accession>
<gene>
    <name evidence="3" type="ordered locus">mru_2054</name>
</gene>
<evidence type="ECO:0000256" key="1">
    <source>
        <dbReference type="SAM" id="MobiDB-lite"/>
    </source>
</evidence>
<dbReference type="PATRIC" id="fig|634498.28.peg.2055"/>
<dbReference type="GeneID" id="8771730"/>
<dbReference type="RefSeq" id="WP_012956852.1">
    <property type="nucleotide sequence ID" value="NC_013790.1"/>
</dbReference>
<organism evidence="3 4">
    <name type="scientific">Methanobrevibacter ruminantium (strain ATCC 35063 / DSM 1093 / JCM 13430 / OCM 146 / M1)</name>
    <name type="common">Methanobacterium ruminantium</name>
    <dbReference type="NCBI Taxonomy" id="634498"/>
    <lineage>
        <taxon>Archaea</taxon>
        <taxon>Methanobacteriati</taxon>
        <taxon>Methanobacteriota</taxon>
        <taxon>Methanomada group</taxon>
        <taxon>Methanobacteria</taxon>
        <taxon>Methanobacteriales</taxon>
        <taxon>Methanobacteriaceae</taxon>
        <taxon>Methanobrevibacter</taxon>
    </lineage>
</organism>
<dbReference type="InterPro" id="IPR013783">
    <property type="entry name" value="Ig-like_fold"/>
</dbReference>
<dbReference type="KEGG" id="mru:mru_2054"/>
<dbReference type="InterPro" id="IPR008964">
    <property type="entry name" value="Invasin/intimin_cell_adhesion"/>
</dbReference>
<dbReference type="eggNOG" id="arCOG02547">
    <property type="taxonomic scope" value="Archaea"/>
</dbReference>
<dbReference type="Gene3D" id="2.60.40.10">
    <property type="entry name" value="Immunoglobulins"/>
    <property type="match status" value="2"/>
</dbReference>
<dbReference type="SMART" id="SM00710">
    <property type="entry name" value="PbH1"/>
    <property type="match status" value="13"/>
</dbReference>
<dbReference type="SUPFAM" id="SSF49373">
    <property type="entry name" value="Invasin/intimin cell-adhesion fragments"/>
    <property type="match status" value="1"/>
</dbReference>
<dbReference type="InterPro" id="IPR039448">
    <property type="entry name" value="Beta_helix"/>
</dbReference>
<feature type="compositionally biased region" description="Low complexity" evidence="1">
    <location>
        <begin position="821"/>
        <end position="870"/>
    </location>
</feature>
<dbReference type="Gene3D" id="2.160.20.10">
    <property type="entry name" value="Single-stranded right-handed beta-helix, Pectin lyase-like"/>
    <property type="match status" value="1"/>
</dbReference>
<reference evidence="3 4" key="1">
    <citation type="journal article" date="2010" name="PLoS ONE">
        <title>The genome sequence of the rumen methanogen Methanobrevibacter ruminantium reveals new possibilities for controlling ruminant methane emissions.</title>
        <authorList>
            <person name="Leahy S.C."/>
            <person name="Kelly W.J."/>
            <person name="Altermann E."/>
            <person name="Ronimus R.S."/>
            <person name="Yeoman C.J."/>
            <person name="Pacheco D.M."/>
            <person name="Li D."/>
            <person name="Kong Z."/>
            <person name="McTavish S."/>
            <person name="Sang C."/>
            <person name="Lambie S.C."/>
            <person name="Janssen P.H."/>
            <person name="Dey D."/>
            <person name="Attwood G.T."/>
        </authorList>
    </citation>
    <scope>NUCLEOTIDE SEQUENCE [LARGE SCALE GENOMIC DNA]</scope>
    <source>
        <strain evidence="4">ATCC 35063 / DSM 1093 / JCM 13430 / OCM 146 / M1</strain>
    </source>
</reference>
<dbReference type="SUPFAM" id="SSF51126">
    <property type="entry name" value="Pectin lyase-like"/>
    <property type="match status" value="3"/>
</dbReference>
<dbReference type="InterPro" id="IPR006626">
    <property type="entry name" value="PbH1"/>
</dbReference>
<feature type="region of interest" description="Disordered" evidence="1">
    <location>
        <begin position="820"/>
        <end position="870"/>
    </location>
</feature>
<evidence type="ECO:0000259" key="2">
    <source>
        <dbReference type="Pfam" id="PF13229"/>
    </source>
</evidence>
<proteinExistence type="predicted"/>
<feature type="domain" description="Right handed beta helix" evidence="2">
    <location>
        <begin position="325"/>
        <end position="494"/>
    </location>
</feature>
<dbReference type="Proteomes" id="UP000008680">
    <property type="component" value="Chromosome"/>
</dbReference>
<dbReference type="STRING" id="634498.mru_2054"/>
<dbReference type="eggNOG" id="arCOG02488">
    <property type="taxonomic scope" value="Archaea"/>
</dbReference>